<keyword evidence="6" id="KW-0067">ATP-binding</keyword>
<proteinExistence type="predicted"/>
<evidence type="ECO:0000256" key="2">
    <source>
        <dbReference type="ARBA" id="ARBA00022527"/>
    </source>
</evidence>
<protein>
    <recommendedName>
        <fullName evidence="1">non-specific serine/threonine protein kinase</fullName>
        <ecNumber evidence="1">2.7.11.1</ecNumber>
    </recommendedName>
</protein>
<dbReference type="PROSITE" id="PS50011">
    <property type="entry name" value="PROTEIN_KINASE_DOM"/>
    <property type="match status" value="1"/>
</dbReference>
<keyword evidence="2" id="KW-0723">Serine/threonine-protein kinase</keyword>
<evidence type="ECO:0000256" key="8">
    <source>
        <dbReference type="ARBA" id="ARBA00048679"/>
    </source>
</evidence>
<evidence type="ECO:0000256" key="4">
    <source>
        <dbReference type="ARBA" id="ARBA00022741"/>
    </source>
</evidence>
<dbReference type="SUPFAM" id="SSF56112">
    <property type="entry name" value="Protein kinase-like (PK-like)"/>
    <property type="match status" value="1"/>
</dbReference>
<gene>
    <name evidence="10" type="ORF">VFH_VI139720</name>
</gene>
<evidence type="ECO:0000256" key="7">
    <source>
        <dbReference type="ARBA" id="ARBA00047899"/>
    </source>
</evidence>
<keyword evidence="11" id="KW-1185">Reference proteome</keyword>
<evidence type="ECO:0000256" key="1">
    <source>
        <dbReference type="ARBA" id="ARBA00012513"/>
    </source>
</evidence>
<evidence type="ECO:0000256" key="3">
    <source>
        <dbReference type="ARBA" id="ARBA00022679"/>
    </source>
</evidence>
<dbReference type="Proteomes" id="UP001157006">
    <property type="component" value="Chromosome 6"/>
</dbReference>
<evidence type="ECO:0000313" key="10">
    <source>
        <dbReference type="EMBL" id="CAI8618785.1"/>
    </source>
</evidence>
<dbReference type="Pfam" id="PF00069">
    <property type="entry name" value="Pkinase"/>
    <property type="match status" value="1"/>
</dbReference>
<dbReference type="EMBL" id="OX451741">
    <property type="protein sequence ID" value="CAI8618785.1"/>
    <property type="molecule type" value="Genomic_DNA"/>
</dbReference>
<keyword evidence="3" id="KW-0808">Transferase</keyword>
<dbReference type="EC" id="2.7.11.1" evidence="1"/>
<organism evidence="10 11">
    <name type="scientific">Vicia faba</name>
    <name type="common">Broad bean</name>
    <name type="synonym">Faba vulgaris</name>
    <dbReference type="NCBI Taxonomy" id="3906"/>
    <lineage>
        <taxon>Eukaryota</taxon>
        <taxon>Viridiplantae</taxon>
        <taxon>Streptophyta</taxon>
        <taxon>Embryophyta</taxon>
        <taxon>Tracheophyta</taxon>
        <taxon>Spermatophyta</taxon>
        <taxon>Magnoliopsida</taxon>
        <taxon>eudicotyledons</taxon>
        <taxon>Gunneridae</taxon>
        <taxon>Pentapetalae</taxon>
        <taxon>rosids</taxon>
        <taxon>fabids</taxon>
        <taxon>Fabales</taxon>
        <taxon>Fabaceae</taxon>
        <taxon>Papilionoideae</taxon>
        <taxon>50 kb inversion clade</taxon>
        <taxon>NPAAA clade</taxon>
        <taxon>Hologalegina</taxon>
        <taxon>IRL clade</taxon>
        <taxon>Fabeae</taxon>
        <taxon>Vicia</taxon>
    </lineage>
</organism>
<keyword evidence="5" id="KW-0418">Kinase</keyword>
<dbReference type="InterPro" id="IPR011009">
    <property type="entry name" value="Kinase-like_dom_sf"/>
</dbReference>
<evidence type="ECO:0000256" key="6">
    <source>
        <dbReference type="ARBA" id="ARBA00022840"/>
    </source>
</evidence>
<evidence type="ECO:0000259" key="9">
    <source>
        <dbReference type="PROSITE" id="PS50011"/>
    </source>
</evidence>
<dbReference type="GO" id="GO:0004674">
    <property type="term" value="F:protein serine/threonine kinase activity"/>
    <property type="evidence" value="ECO:0007669"/>
    <property type="project" value="UniProtKB-KW"/>
</dbReference>
<evidence type="ECO:0000256" key="5">
    <source>
        <dbReference type="ARBA" id="ARBA00022777"/>
    </source>
</evidence>
<dbReference type="InterPro" id="IPR051420">
    <property type="entry name" value="Ser_Thr_Kinases_DiverseReg"/>
</dbReference>
<dbReference type="Gene3D" id="1.10.510.10">
    <property type="entry name" value="Transferase(Phosphotransferase) domain 1"/>
    <property type="match status" value="1"/>
</dbReference>
<sequence>MSYGNLFEALHRNVKDENVAWDWNQRDIKSSNILLDEDYEAKTAEFGAAGFAEKSQMGYSFFAGTHGYIAPGCGNLLYASPEMCAFRLPSVIRAFRLLLNRNIGEKICHIFNALSKEKRSIGYVLQFQIKSWQDFIL</sequence>
<evidence type="ECO:0000313" key="11">
    <source>
        <dbReference type="Proteomes" id="UP001157006"/>
    </source>
</evidence>
<dbReference type="PANTHER" id="PTHR48005:SF13">
    <property type="entry name" value="SERINE_THREONINE-PROTEIN KINASE DDB_G0278509-RELATED"/>
    <property type="match status" value="1"/>
</dbReference>
<dbReference type="AlphaFoldDB" id="A0AAV1B841"/>
<dbReference type="GO" id="GO:0005524">
    <property type="term" value="F:ATP binding"/>
    <property type="evidence" value="ECO:0007669"/>
    <property type="project" value="UniProtKB-KW"/>
</dbReference>
<name>A0AAV1B841_VICFA</name>
<dbReference type="InterPro" id="IPR000719">
    <property type="entry name" value="Prot_kinase_dom"/>
</dbReference>
<reference evidence="10 11" key="1">
    <citation type="submission" date="2023-01" db="EMBL/GenBank/DDBJ databases">
        <authorList>
            <person name="Kreplak J."/>
        </authorList>
    </citation>
    <scope>NUCLEOTIDE SEQUENCE [LARGE SCALE GENOMIC DNA]</scope>
</reference>
<dbReference type="PANTHER" id="PTHR48005">
    <property type="entry name" value="LEUCINE RICH REPEAT KINASE 2"/>
    <property type="match status" value="1"/>
</dbReference>
<feature type="domain" description="Protein kinase" evidence="9">
    <location>
        <begin position="1"/>
        <end position="137"/>
    </location>
</feature>
<comment type="catalytic activity">
    <reaction evidence="7">
        <text>L-threonyl-[protein] + ATP = O-phospho-L-threonyl-[protein] + ADP + H(+)</text>
        <dbReference type="Rhea" id="RHEA:46608"/>
        <dbReference type="Rhea" id="RHEA-COMP:11060"/>
        <dbReference type="Rhea" id="RHEA-COMP:11605"/>
        <dbReference type="ChEBI" id="CHEBI:15378"/>
        <dbReference type="ChEBI" id="CHEBI:30013"/>
        <dbReference type="ChEBI" id="CHEBI:30616"/>
        <dbReference type="ChEBI" id="CHEBI:61977"/>
        <dbReference type="ChEBI" id="CHEBI:456216"/>
        <dbReference type="EC" id="2.7.11.1"/>
    </reaction>
</comment>
<keyword evidence="4" id="KW-0547">Nucleotide-binding</keyword>
<comment type="catalytic activity">
    <reaction evidence="8">
        <text>L-seryl-[protein] + ATP = O-phospho-L-seryl-[protein] + ADP + H(+)</text>
        <dbReference type="Rhea" id="RHEA:17989"/>
        <dbReference type="Rhea" id="RHEA-COMP:9863"/>
        <dbReference type="Rhea" id="RHEA-COMP:11604"/>
        <dbReference type="ChEBI" id="CHEBI:15378"/>
        <dbReference type="ChEBI" id="CHEBI:29999"/>
        <dbReference type="ChEBI" id="CHEBI:30616"/>
        <dbReference type="ChEBI" id="CHEBI:83421"/>
        <dbReference type="ChEBI" id="CHEBI:456216"/>
        <dbReference type="EC" id="2.7.11.1"/>
    </reaction>
</comment>
<accession>A0AAV1B841</accession>